<dbReference type="SUPFAM" id="SSF48403">
    <property type="entry name" value="Ankyrin repeat"/>
    <property type="match status" value="1"/>
</dbReference>
<name>A0A8J2SFZ3_9STRA</name>
<dbReference type="InterPro" id="IPR029063">
    <property type="entry name" value="SAM-dependent_MTases_sf"/>
</dbReference>
<evidence type="ECO:0000256" key="2">
    <source>
        <dbReference type="SAM" id="MobiDB-lite"/>
    </source>
</evidence>
<keyword evidence="4" id="KW-1185">Reference proteome</keyword>
<dbReference type="SMART" id="SM00248">
    <property type="entry name" value="ANK"/>
    <property type="match status" value="3"/>
</dbReference>
<dbReference type="SUPFAM" id="SSF53335">
    <property type="entry name" value="S-adenosyl-L-methionine-dependent methyltransferases"/>
    <property type="match status" value="1"/>
</dbReference>
<dbReference type="OrthoDB" id="46564at2759"/>
<dbReference type="Pfam" id="PF10294">
    <property type="entry name" value="Methyltransf_16"/>
    <property type="match status" value="1"/>
</dbReference>
<dbReference type="Gene3D" id="1.25.40.20">
    <property type="entry name" value="Ankyrin repeat-containing domain"/>
    <property type="match status" value="1"/>
</dbReference>
<dbReference type="InterPro" id="IPR036770">
    <property type="entry name" value="Ankyrin_rpt-contain_sf"/>
</dbReference>
<dbReference type="InterPro" id="IPR002110">
    <property type="entry name" value="Ankyrin_rpt"/>
</dbReference>
<gene>
    <name evidence="3" type="ORF">PECAL_3P14490</name>
</gene>
<dbReference type="PROSITE" id="PS50088">
    <property type="entry name" value="ANK_REPEAT"/>
    <property type="match status" value="1"/>
</dbReference>
<keyword evidence="1" id="KW-0040">ANK repeat</keyword>
<dbReference type="Pfam" id="PF12796">
    <property type="entry name" value="Ank_2"/>
    <property type="match status" value="1"/>
</dbReference>
<evidence type="ECO:0000313" key="4">
    <source>
        <dbReference type="Proteomes" id="UP000789595"/>
    </source>
</evidence>
<dbReference type="PROSITE" id="PS50297">
    <property type="entry name" value="ANK_REP_REGION"/>
    <property type="match status" value="1"/>
</dbReference>
<evidence type="ECO:0000256" key="1">
    <source>
        <dbReference type="PROSITE-ProRule" id="PRU00023"/>
    </source>
</evidence>
<dbReference type="AlphaFoldDB" id="A0A8J2SFZ3"/>
<sequence>MAAQAEAAKVTMAFDQDEFFACARYGELDDLKKELEKGADVNGKGPGGLTALHAACANGHEAIVKELLARGADTTLANDAGNTPAHYAAQQKQAACLKLVLTDSLKKNNFGRSALTEAIASGDGACATIALEHDSAAEEKIIEGLEKVDTDDAPQTITHALKLGEKPIRIRELPIADKSTDALGDGSGATDRTGLGVWAAAVVLGRWLASQQSDFEKKRVVELGAGCGVGALALASACTSCSVVATDASQEALENCRHNADLFEQDFGNPDVSDGPLKQTKRISVQSLDWDSPVEPVCGRPAPPLTADPDLFRESGAMFAAGYDRGAGKAREHCDVVVGADLVYSADVVEKLCKTIVALGCSRVYYCAPSTGRAGSQEFLERLEKLGFDRSSIDAPAAYSEAPCDEAALYFPDLAQSKFKLHTFTRQEPASPSYQAMSYLIREDLKSGKLERGGRGKRASLPKELRKPTMMPKGVKREKAGIPNDPSDPLPPRRYPHNPQEDDTPESIKRRERELLDDAVRKTGLPVAGEPVPACTGAGAFGYSSSKAKK</sequence>
<dbReference type="InterPro" id="IPR019410">
    <property type="entry name" value="Methyltransf_16"/>
</dbReference>
<organism evidence="3 4">
    <name type="scientific">Pelagomonas calceolata</name>
    <dbReference type="NCBI Taxonomy" id="35677"/>
    <lineage>
        <taxon>Eukaryota</taxon>
        <taxon>Sar</taxon>
        <taxon>Stramenopiles</taxon>
        <taxon>Ochrophyta</taxon>
        <taxon>Pelagophyceae</taxon>
        <taxon>Pelagomonadales</taxon>
        <taxon>Pelagomonadaceae</taxon>
        <taxon>Pelagomonas</taxon>
    </lineage>
</organism>
<feature type="compositionally biased region" description="Basic and acidic residues" evidence="2">
    <location>
        <begin position="506"/>
        <end position="521"/>
    </location>
</feature>
<proteinExistence type="predicted"/>
<dbReference type="EMBL" id="CAKKNE010000003">
    <property type="protein sequence ID" value="CAH0371503.1"/>
    <property type="molecule type" value="Genomic_DNA"/>
</dbReference>
<accession>A0A8J2SFZ3</accession>
<dbReference type="Proteomes" id="UP000789595">
    <property type="component" value="Unassembled WGS sequence"/>
</dbReference>
<reference evidence="3" key="1">
    <citation type="submission" date="2021-11" db="EMBL/GenBank/DDBJ databases">
        <authorList>
            <consortium name="Genoscope - CEA"/>
            <person name="William W."/>
        </authorList>
    </citation>
    <scope>NUCLEOTIDE SEQUENCE</scope>
</reference>
<protein>
    <submittedName>
        <fullName evidence="3">Uncharacterized protein</fullName>
    </submittedName>
</protein>
<feature type="repeat" description="ANK" evidence="1">
    <location>
        <begin position="47"/>
        <end position="79"/>
    </location>
</feature>
<comment type="caution">
    <text evidence="3">The sequence shown here is derived from an EMBL/GenBank/DDBJ whole genome shotgun (WGS) entry which is preliminary data.</text>
</comment>
<dbReference type="PANTHER" id="PTHR14614">
    <property type="entry name" value="HEPATOCELLULAR CARCINOMA-ASSOCIATED ANTIGEN"/>
    <property type="match status" value="1"/>
</dbReference>
<dbReference type="CDD" id="cd02440">
    <property type="entry name" value="AdoMet_MTases"/>
    <property type="match status" value="1"/>
</dbReference>
<evidence type="ECO:0000313" key="3">
    <source>
        <dbReference type="EMBL" id="CAH0371503.1"/>
    </source>
</evidence>
<feature type="region of interest" description="Disordered" evidence="2">
    <location>
        <begin position="450"/>
        <end position="550"/>
    </location>
</feature>
<dbReference type="Gene3D" id="3.40.50.150">
    <property type="entry name" value="Vaccinia Virus protein VP39"/>
    <property type="match status" value="1"/>
</dbReference>